<comment type="cofactor">
    <cofactor evidence="1">
        <name>pyridoxal 5'-phosphate</name>
        <dbReference type="ChEBI" id="CHEBI:597326"/>
    </cofactor>
</comment>
<organism evidence="11 12">
    <name type="scientific">Basidiobolus meristosporus CBS 931.73</name>
    <dbReference type="NCBI Taxonomy" id="1314790"/>
    <lineage>
        <taxon>Eukaryota</taxon>
        <taxon>Fungi</taxon>
        <taxon>Fungi incertae sedis</taxon>
        <taxon>Zoopagomycota</taxon>
        <taxon>Entomophthoromycotina</taxon>
        <taxon>Basidiobolomycetes</taxon>
        <taxon>Basidiobolales</taxon>
        <taxon>Basidiobolaceae</taxon>
        <taxon>Basidiobolus</taxon>
    </lineage>
</organism>
<dbReference type="Proteomes" id="UP000193498">
    <property type="component" value="Unassembled WGS sequence"/>
</dbReference>
<dbReference type="GO" id="GO:0042853">
    <property type="term" value="P:L-alanine catabolic process"/>
    <property type="evidence" value="ECO:0007669"/>
    <property type="project" value="UniProtKB-UniPathway"/>
</dbReference>
<sequence length="503" mass="56750">MSPQLHTGSETSTFKVPKCKKVLRVDTINPQVREVQYAVRGEIAIRAEELKSELETKGSNLPFNEIVNINIGNPQQLKQKPITFFRQVASLVEYPDLLLDENRDKAKLLFASDAIERAKILVNACGGSVGAYSHSQGIPHIRKNVAKFIEERDGYPADMNKIFLTMGASAGVQLALRFIIEHSKVGIMIPIPQYPLYTATLSLYDGQAVPYYLNEEKDWGMDIGELKKSVDEARRKDIDVRALCIINPGNPTGQCLTEQNMREVIEFCQRERLVLLADEVYQENIYMPSTRPFHSFKKVLKSMGPSFDDVELISFHSISKGMIGECGRRGGYFECQGIDKEVVDEMYKISSVSLCPNIQGQIMVDLMVSPPRPGDESYDLYKKEVDDIYQSLRRRSNLLCDAFNELEGVTCNRAEGALYLFPRVRLPEGAIKAATKAGKTPDDFYSLAMLNETGVCVVPGSGFGQEKDTSHFRATFLPPEELFSEFIDLLKRFHQGFMEKYRD</sequence>
<evidence type="ECO:0000256" key="6">
    <source>
        <dbReference type="ARBA" id="ARBA00025785"/>
    </source>
</evidence>
<dbReference type="PANTHER" id="PTHR11751">
    <property type="entry name" value="ALANINE AMINOTRANSFERASE"/>
    <property type="match status" value="1"/>
</dbReference>
<accession>A0A1Y1Z6W5</accession>
<dbReference type="InterPro" id="IPR045088">
    <property type="entry name" value="ALAT1/2-like"/>
</dbReference>
<keyword evidence="5" id="KW-0663">Pyridoxal phosphate</keyword>
<dbReference type="Gene3D" id="3.90.1150.10">
    <property type="entry name" value="Aspartate Aminotransferase, domain 1"/>
    <property type="match status" value="1"/>
</dbReference>
<name>A0A1Y1Z6W5_9FUNG</name>
<dbReference type="Pfam" id="PF00155">
    <property type="entry name" value="Aminotran_1_2"/>
    <property type="match status" value="1"/>
</dbReference>
<evidence type="ECO:0000256" key="4">
    <source>
        <dbReference type="ARBA" id="ARBA00022679"/>
    </source>
</evidence>
<evidence type="ECO:0000256" key="9">
    <source>
        <dbReference type="ARBA" id="ARBA00080525"/>
    </source>
</evidence>
<evidence type="ECO:0000256" key="5">
    <source>
        <dbReference type="ARBA" id="ARBA00022898"/>
    </source>
</evidence>
<dbReference type="AlphaFoldDB" id="A0A1Y1Z6W5"/>
<dbReference type="InParanoid" id="A0A1Y1Z6W5"/>
<gene>
    <name evidence="11" type="ORF">K493DRAFT_333338</name>
</gene>
<evidence type="ECO:0000256" key="7">
    <source>
        <dbReference type="ARBA" id="ARBA00077894"/>
    </source>
</evidence>
<keyword evidence="3" id="KW-0032">Aminotransferase</keyword>
<dbReference type="InterPro" id="IPR015424">
    <property type="entry name" value="PyrdxlP-dep_Trfase"/>
</dbReference>
<dbReference type="FunFam" id="3.90.1150.10:FF:000010">
    <property type="entry name" value="Alanine aminotransferase 2"/>
    <property type="match status" value="1"/>
</dbReference>
<comment type="similarity">
    <text evidence="6">Belongs to the class-I pyridoxal-phosphate-dependent aminotransferase family. Alanine aminotransferase subfamily.</text>
</comment>
<keyword evidence="12" id="KW-1185">Reference proteome</keyword>
<evidence type="ECO:0000256" key="2">
    <source>
        <dbReference type="ARBA" id="ARBA00011738"/>
    </source>
</evidence>
<dbReference type="UniPathway" id="UPA00528">
    <property type="reaction ID" value="UER00586"/>
</dbReference>
<dbReference type="Gene3D" id="3.40.640.10">
    <property type="entry name" value="Type I PLP-dependent aspartate aminotransferase-like (Major domain)"/>
    <property type="match status" value="1"/>
</dbReference>
<comment type="caution">
    <text evidence="11">The sequence shown here is derived from an EMBL/GenBank/DDBJ whole genome shotgun (WGS) entry which is preliminary data.</text>
</comment>
<feature type="domain" description="Aminotransferase class I/classII large" evidence="10">
    <location>
        <begin position="120"/>
        <end position="482"/>
    </location>
</feature>
<dbReference type="CDD" id="cd00609">
    <property type="entry name" value="AAT_like"/>
    <property type="match status" value="1"/>
</dbReference>
<dbReference type="FunCoup" id="A0A1Y1Z6W5">
    <property type="interactions" value="377"/>
</dbReference>
<protein>
    <recommendedName>
        <fullName evidence="7">Glutamate pyruvate transaminase</fullName>
    </recommendedName>
    <alternativeName>
        <fullName evidence="8">Glutamic--alanine transaminase</fullName>
    </alternativeName>
    <alternativeName>
        <fullName evidence="9">Glutamic--pyruvic transaminase</fullName>
    </alternativeName>
</protein>
<evidence type="ECO:0000256" key="1">
    <source>
        <dbReference type="ARBA" id="ARBA00001933"/>
    </source>
</evidence>
<dbReference type="GO" id="GO:0008483">
    <property type="term" value="F:transaminase activity"/>
    <property type="evidence" value="ECO:0007669"/>
    <property type="project" value="UniProtKB-KW"/>
</dbReference>
<dbReference type="OrthoDB" id="1732682at2759"/>
<proteinExistence type="inferred from homology"/>
<dbReference type="InterPro" id="IPR004839">
    <property type="entry name" value="Aminotransferase_I/II_large"/>
</dbReference>
<comment type="subunit">
    <text evidence="2">Homodimer.</text>
</comment>
<evidence type="ECO:0000313" key="12">
    <source>
        <dbReference type="Proteomes" id="UP000193498"/>
    </source>
</evidence>
<dbReference type="FunFam" id="1.10.287.1970:FF:000001">
    <property type="entry name" value="Alanine aminotransferase 2"/>
    <property type="match status" value="1"/>
</dbReference>
<evidence type="ECO:0000256" key="8">
    <source>
        <dbReference type="ARBA" id="ARBA00078532"/>
    </source>
</evidence>
<dbReference type="InterPro" id="IPR015421">
    <property type="entry name" value="PyrdxlP-dep_Trfase_major"/>
</dbReference>
<keyword evidence="4 11" id="KW-0808">Transferase</keyword>
<dbReference type="STRING" id="1314790.A0A1Y1Z6W5"/>
<dbReference type="FunFam" id="3.40.640.10:FF:000012">
    <property type="entry name" value="alanine aminotransferase 2"/>
    <property type="match status" value="1"/>
</dbReference>
<dbReference type="GO" id="GO:0030170">
    <property type="term" value="F:pyridoxal phosphate binding"/>
    <property type="evidence" value="ECO:0007669"/>
    <property type="project" value="InterPro"/>
</dbReference>
<dbReference type="EMBL" id="MCFE01000020">
    <property type="protein sequence ID" value="ORY05990.1"/>
    <property type="molecule type" value="Genomic_DNA"/>
</dbReference>
<dbReference type="PANTHER" id="PTHR11751:SF29">
    <property type="entry name" value="ALANINE TRANSAMINASE"/>
    <property type="match status" value="1"/>
</dbReference>
<dbReference type="InterPro" id="IPR015422">
    <property type="entry name" value="PyrdxlP-dep_Trfase_small"/>
</dbReference>
<dbReference type="Gene3D" id="1.10.287.1970">
    <property type="match status" value="1"/>
</dbReference>
<reference evidence="11 12" key="1">
    <citation type="submission" date="2016-07" db="EMBL/GenBank/DDBJ databases">
        <title>Pervasive Adenine N6-methylation of Active Genes in Fungi.</title>
        <authorList>
            <consortium name="DOE Joint Genome Institute"/>
            <person name="Mondo S.J."/>
            <person name="Dannebaum R.O."/>
            <person name="Kuo R.C."/>
            <person name="Labutti K."/>
            <person name="Haridas S."/>
            <person name="Kuo A."/>
            <person name="Salamov A."/>
            <person name="Ahrendt S.R."/>
            <person name="Lipzen A."/>
            <person name="Sullivan W."/>
            <person name="Andreopoulos W.B."/>
            <person name="Clum A."/>
            <person name="Lindquist E."/>
            <person name="Daum C."/>
            <person name="Ramamoorthy G.K."/>
            <person name="Gryganskyi A."/>
            <person name="Culley D."/>
            <person name="Magnuson J.K."/>
            <person name="James T.Y."/>
            <person name="O'Malley M.A."/>
            <person name="Stajich J.E."/>
            <person name="Spatafora J.W."/>
            <person name="Visel A."/>
            <person name="Grigoriev I.V."/>
        </authorList>
    </citation>
    <scope>NUCLEOTIDE SEQUENCE [LARGE SCALE GENOMIC DNA]</scope>
    <source>
        <strain evidence="11 12">CBS 931.73</strain>
    </source>
</reference>
<evidence type="ECO:0000256" key="3">
    <source>
        <dbReference type="ARBA" id="ARBA00022576"/>
    </source>
</evidence>
<dbReference type="SUPFAM" id="SSF53383">
    <property type="entry name" value="PLP-dependent transferases"/>
    <property type="match status" value="1"/>
</dbReference>
<evidence type="ECO:0000259" key="10">
    <source>
        <dbReference type="Pfam" id="PF00155"/>
    </source>
</evidence>
<evidence type="ECO:0000313" key="11">
    <source>
        <dbReference type="EMBL" id="ORY05990.1"/>
    </source>
</evidence>